<accession>A0A0G1RID1</accession>
<dbReference type="AlphaFoldDB" id="A0A0G1RID1"/>
<dbReference type="InterPro" id="IPR008971">
    <property type="entry name" value="HSP40/DnaJ_pept-bd"/>
</dbReference>
<dbReference type="GO" id="GO:0051082">
    <property type="term" value="F:unfolded protein binding"/>
    <property type="evidence" value="ECO:0007669"/>
    <property type="project" value="InterPro"/>
</dbReference>
<dbReference type="SUPFAM" id="SSF46565">
    <property type="entry name" value="Chaperone J-domain"/>
    <property type="match status" value="1"/>
</dbReference>
<evidence type="ECO:0000256" key="4">
    <source>
        <dbReference type="ARBA" id="ARBA00022833"/>
    </source>
</evidence>
<keyword evidence="2" id="KW-0677">Repeat</keyword>
<evidence type="ECO:0000313" key="8">
    <source>
        <dbReference type="Proteomes" id="UP000034607"/>
    </source>
</evidence>
<dbReference type="InterPro" id="IPR036869">
    <property type="entry name" value="J_dom_sf"/>
</dbReference>
<evidence type="ECO:0000256" key="3">
    <source>
        <dbReference type="ARBA" id="ARBA00022771"/>
    </source>
</evidence>
<organism evidence="7 8">
    <name type="scientific">Candidatus Amesbacteria bacterium GW2011_GWA2_47_11</name>
    <dbReference type="NCBI Taxonomy" id="1618357"/>
    <lineage>
        <taxon>Bacteria</taxon>
        <taxon>Candidatus Amesiibacteriota</taxon>
    </lineage>
</organism>
<dbReference type="EMBL" id="LCNM01000002">
    <property type="protein sequence ID" value="KKU56921.1"/>
    <property type="molecule type" value="Genomic_DNA"/>
</dbReference>
<dbReference type="CDD" id="cd10747">
    <property type="entry name" value="DnaJ_C"/>
    <property type="match status" value="1"/>
</dbReference>
<evidence type="ECO:0000256" key="1">
    <source>
        <dbReference type="ARBA" id="ARBA00022723"/>
    </source>
</evidence>
<dbReference type="PANTHER" id="PTHR43096">
    <property type="entry name" value="DNAJ HOMOLOG 1, MITOCHONDRIAL-RELATED"/>
    <property type="match status" value="1"/>
</dbReference>
<dbReference type="GO" id="GO:0008270">
    <property type="term" value="F:zinc ion binding"/>
    <property type="evidence" value="ECO:0007669"/>
    <property type="project" value="UniProtKB-KW"/>
</dbReference>
<dbReference type="GO" id="GO:0005737">
    <property type="term" value="C:cytoplasm"/>
    <property type="evidence" value="ECO:0007669"/>
    <property type="project" value="TreeGrafter"/>
</dbReference>
<dbReference type="Gene3D" id="2.60.260.20">
    <property type="entry name" value="Urease metallochaperone UreE, N-terminal domain"/>
    <property type="match status" value="2"/>
</dbReference>
<dbReference type="GO" id="GO:0042026">
    <property type="term" value="P:protein refolding"/>
    <property type="evidence" value="ECO:0007669"/>
    <property type="project" value="TreeGrafter"/>
</dbReference>
<evidence type="ECO:0000256" key="5">
    <source>
        <dbReference type="ARBA" id="ARBA00023186"/>
    </source>
</evidence>
<dbReference type="PATRIC" id="fig|1618357.3.peg.187"/>
<dbReference type="PROSITE" id="PS50076">
    <property type="entry name" value="DNAJ_2"/>
    <property type="match status" value="1"/>
</dbReference>
<dbReference type="Proteomes" id="UP000034607">
    <property type="component" value="Unassembled WGS sequence"/>
</dbReference>
<feature type="domain" description="J" evidence="6">
    <location>
        <begin position="6"/>
        <end position="70"/>
    </location>
</feature>
<dbReference type="PRINTS" id="PR00625">
    <property type="entry name" value="JDOMAIN"/>
</dbReference>
<keyword evidence="1" id="KW-0479">Metal-binding</keyword>
<keyword evidence="4" id="KW-0862">Zinc</keyword>
<dbReference type="PROSITE" id="PS00636">
    <property type="entry name" value="DNAJ_1"/>
    <property type="match status" value="1"/>
</dbReference>
<dbReference type="Pfam" id="PF00226">
    <property type="entry name" value="DnaJ"/>
    <property type="match status" value="1"/>
</dbReference>
<evidence type="ECO:0000256" key="2">
    <source>
        <dbReference type="ARBA" id="ARBA00022737"/>
    </source>
</evidence>
<proteinExistence type="predicted"/>
<dbReference type="SMART" id="SM00271">
    <property type="entry name" value="DnaJ"/>
    <property type="match status" value="1"/>
</dbReference>
<evidence type="ECO:0000259" key="6">
    <source>
        <dbReference type="PROSITE" id="PS50076"/>
    </source>
</evidence>
<dbReference type="PANTHER" id="PTHR43096:SF52">
    <property type="entry name" value="DNAJ HOMOLOG 1, MITOCHONDRIAL-RELATED"/>
    <property type="match status" value="1"/>
</dbReference>
<name>A0A0G1RID1_9BACT</name>
<dbReference type="SUPFAM" id="SSF49493">
    <property type="entry name" value="HSP40/DnaJ peptide-binding domain"/>
    <property type="match status" value="2"/>
</dbReference>
<keyword evidence="3" id="KW-0863">Zinc-finger</keyword>
<dbReference type="CDD" id="cd06257">
    <property type="entry name" value="DnaJ"/>
    <property type="match status" value="1"/>
</dbReference>
<dbReference type="FunFam" id="2.60.260.20:FF:000005">
    <property type="entry name" value="Chaperone protein dnaJ 1, mitochondrial"/>
    <property type="match status" value="1"/>
</dbReference>
<dbReference type="InterPro" id="IPR018253">
    <property type="entry name" value="DnaJ_domain_CS"/>
</dbReference>
<gene>
    <name evidence="7" type="ORF">UX78_C0002G0101</name>
</gene>
<dbReference type="InterPro" id="IPR002939">
    <property type="entry name" value="DnaJ_C"/>
</dbReference>
<dbReference type="Gene3D" id="1.10.287.110">
    <property type="entry name" value="DnaJ domain"/>
    <property type="match status" value="1"/>
</dbReference>
<keyword evidence="5" id="KW-0143">Chaperone</keyword>
<evidence type="ECO:0000313" key="7">
    <source>
        <dbReference type="EMBL" id="KKU56921.1"/>
    </source>
</evidence>
<sequence length="298" mass="33082">MATKRDYYDILGVSKTASAAELKSAYRKLALQWHPDRNKSPDAETRFKEINEAYQVLSDSKKKQTYDQFGHAAFDPSMGGGAGGPFGGVRGQRGGFQQGPFTYYYTSGGGSPFGNVDFGGFSDPFEIFEQFFGGSNPFGRRQPVKPHYSLRIPFMAAVKGNTESVTIEGKTHTIKIPAGADTGTHLRFKDFDITFEVEPDPRYRRDGADVYLDHAIPFTLAILGGQTQVPTLDGSLQLKIRPGTQPATTIRLSGKGIPKLHSLRNEDRGDLYIRLIITLPDRLSRHQKELLEEFEHSS</sequence>
<comment type="caution">
    <text evidence="7">The sequence shown here is derived from an EMBL/GenBank/DDBJ whole genome shotgun (WGS) entry which is preliminary data.</text>
</comment>
<dbReference type="InterPro" id="IPR001623">
    <property type="entry name" value="DnaJ_domain"/>
</dbReference>
<reference evidence="7 8" key="1">
    <citation type="journal article" date="2015" name="Nature">
        <title>rRNA introns, odd ribosomes, and small enigmatic genomes across a large radiation of phyla.</title>
        <authorList>
            <person name="Brown C.T."/>
            <person name="Hug L.A."/>
            <person name="Thomas B.C."/>
            <person name="Sharon I."/>
            <person name="Castelle C.J."/>
            <person name="Singh A."/>
            <person name="Wilkins M.J."/>
            <person name="Williams K.H."/>
            <person name="Banfield J.F."/>
        </authorList>
    </citation>
    <scope>NUCLEOTIDE SEQUENCE [LARGE SCALE GENOMIC DNA]</scope>
</reference>
<dbReference type="Pfam" id="PF01556">
    <property type="entry name" value="DnaJ_C"/>
    <property type="match status" value="1"/>
</dbReference>
<protein>
    <submittedName>
        <fullName evidence="7">Chaperone protein DnaJ</fullName>
    </submittedName>
</protein>